<dbReference type="EMBL" id="CAAALY010254241">
    <property type="protein sequence ID" value="VEL37180.1"/>
    <property type="molecule type" value="Genomic_DNA"/>
</dbReference>
<gene>
    <name evidence="1" type="ORF">PXEA_LOCUS30620</name>
</gene>
<dbReference type="Proteomes" id="UP000784294">
    <property type="component" value="Unassembled WGS sequence"/>
</dbReference>
<reference evidence="1" key="1">
    <citation type="submission" date="2018-11" db="EMBL/GenBank/DDBJ databases">
        <authorList>
            <consortium name="Pathogen Informatics"/>
        </authorList>
    </citation>
    <scope>NUCLEOTIDE SEQUENCE</scope>
</reference>
<name>A0A448XI18_9PLAT</name>
<accession>A0A448XI18</accession>
<proteinExistence type="predicted"/>
<evidence type="ECO:0000313" key="2">
    <source>
        <dbReference type="Proteomes" id="UP000784294"/>
    </source>
</evidence>
<protein>
    <submittedName>
        <fullName evidence="1">Uncharacterized protein</fullName>
    </submittedName>
</protein>
<evidence type="ECO:0000313" key="1">
    <source>
        <dbReference type="EMBL" id="VEL37180.1"/>
    </source>
</evidence>
<organism evidence="1 2">
    <name type="scientific">Protopolystoma xenopodis</name>
    <dbReference type="NCBI Taxonomy" id="117903"/>
    <lineage>
        <taxon>Eukaryota</taxon>
        <taxon>Metazoa</taxon>
        <taxon>Spiralia</taxon>
        <taxon>Lophotrochozoa</taxon>
        <taxon>Platyhelminthes</taxon>
        <taxon>Monogenea</taxon>
        <taxon>Polyopisthocotylea</taxon>
        <taxon>Polystomatidea</taxon>
        <taxon>Polystomatidae</taxon>
        <taxon>Protopolystoma</taxon>
    </lineage>
</organism>
<comment type="caution">
    <text evidence="1">The sequence shown here is derived from an EMBL/GenBank/DDBJ whole genome shotgun (WGS) entry which is preliminary data.</text>
</comment>
<sequence length="77" mass="8924">MHSRDDVNTGIALRDLTRDCDNEHGQSGRIRKQEEFGLDLDVFIPTAPVWRECLLFASGLHTVQLYAFRGYLRVKQF</sequence>
<dbReference type="AlphaFoldDB" id="A0A448XI18"/>
<keyword evidence="2" id="KW-1185">Reference proteome</keyword>